<gene>
    <name evidence="2" type="ORF">D8780_11035</name>
</gene>
<feature type="transmembrane region" description="Helical" evidence="1">
    <location>
        <begin position="28"/>
        <end position="52"/>
    </location>
</feature>
<evidence type="ECO:0000313" key="3">
    <source>
        <dbReference type="Proteomes" id="UP000281094"/>
    </source>
</evidence>
<keyword evidence="3" id="KW-1185">Reference proteome</keyword>
<dbReference type="RefSeq" id="WP_121645629.1">
    <property type="nucleotide sequence ID" value="NZ_RCWN01000001.1"/>
</dbReference>
<keyword evidence="1" id="KW-1133">Transmembrane helix</keyword>
<dbReference type="Proteomes" id="UP000281094">
    <property type="component" value="Unassembled WGS sequence"/>
</dbReference>
<proteinExistence type="predicted"/>
<keyword evidence="1" id="KW-0472">Membrane</keyword>
<reference evidence="2 3" key="1">
    <citation type="submission" date="2018-10" db="EMBL/GenBank/DDBJ databases">
        <title>Notoacmeibacter sp. M2BS9Y-3-1, whole genome shotgun sequence.</title>
        <authorList>
            <person name="Tuo L."/>
        </authorList>
    </citation>
    <scope>NUCLEOTIDE SEQUENCE [LARGE SCALE GENOMIC DNA]</scope>
    <source>
        <strain evidence="2 3">M2BS9Y-3-1</strain>
    </source>
</reference>
<evidence type="ECO:0000313" key="2">
    <source>
        <dbReference type="EMBL" id="RLQ88663.1"/>
    </source>
</evidence>
<comment type="caution">
    <text evidence="2">The sequence shown here is derived from an EMBL/GenBank/DDBJ whole genome shotgun (WGS) entry which is preliminary data.</text>
</comment>
<name>A0A3L7JDA9_9HYPH</name>
<dbReference type="EMBL" id="RCWN01000001">
    <property type="protein sequence ID" value="RLQ88663.1"/>
    <property type="molecule type" value="Genomic_DNA"/>
</dbReference>
<organism evidence="2 3">
    <name type="scientific">Notoacmeibacter ruber</name>
    <dbReference type="NCBI Taxonomy" id="2670375"/>
    <lineage>
        <taxon>Bacteria</taxon>
        <taxon>Pseudomonadati</taxon>
        <taxon>Pseudomonadota</taxon>
        <taxon>Alphaproteobacteria</taxon>
        <taxon>Hyphomicrobiales</taxon>
        <taxon>Notoacmeibacteraceae</taxon>
        <taxon>Notoacmeibacter</taxon>
    </lineage>
</organism>
<dbReference type="AlphaFoldDB" id="A0A3L7JDA9"/>
<sequence length="132" mass="14126">MAADKFTEAGEGDEPALDPAAERLRGKLVRFMIVNLLIVFGLVILVVGVLIYRNGGSDGQREIADGSNAVPLGDLTADRRLTLRQGETIESLSAEGHRVTLHLSGDGGGRILQVDLRDGRVLGAIEIERARP</sequence>
<keyword evidence="1" id="KW-0812">Transmembrane</keyword>
<protein>
    <submittedName>
        <fullName evidence="2">Fimbrial protein</fullName>
    </submittedName>
</protein>
<accession>A0A3L7JDA9</accession>
<evidence type="ECO:0000256" key="1">
    <source>
        <dbReference type="SAM" id="Phobius"/>
    </source>
</evidence>